<dbReference type="PROSITE" id="PS50883">
    <property type="entry name" value="EAL"/>
    <property type="match status" value="1"/>
</dbReference>
<dbReference type="OrthoDB" id="9814202at2"/>
<dbReference type="PANTHER" id="PTHR44757:SF2">
    <property type="entry name" value="BIOFILM ARCHITECTURE MAINTENANCE PROTEIN MBAA"/>
    <property type="match status" value="1"/>
</dbReference>
<feature type="domain" description="GGDEF" evidence="2">
    <location>
        <begin position="163"/>
        <end position="295"/>
    </location>
</feature>
<name>A0A506TWX6_9HYPH</name>
<organism evidence="3 4">
    <name type="scientific">Pararhizobium mangrovi</name>
    <dbReference type="NCBI Taxonomy" id="2590452"/>
    <lineage>
        <taxon>Bacteria</taxon>
        <taxon>Pseudomonadati</taxon>
        <taxon>Pseudomonadota</taxon>
        <taxon>Alphaproteobacteria</taxon>
        <taxon>Hyphomicrobiales</taxon>
        <taxon>Rhizobiaceae</taxon>
        <taxon>Rhizobium/Agrobacterium group</taxon>
        <taxon>Pararhizobium</taxon>
    </lineage>
</organism>
<dbReference type="CDD" id="cd01949">
    <property type="entry name" value="GGDEF"/>
    <property type="match status" value="1"/>
</dbReference>
<dbReference type="SMART" id="SM00052">
    <property type="entry name" value="EAL"/>
    <property type="match status" value="1"/>
</dbReference>
<dbReference type="RefSeq" id="WP_141167800.1">
    <property type="nucleotide sequence ID" value="NZ_VHLH01000029.1"/>
</dbReference>
<dbReference type="CDD" id="cd01948">
    <property type="entry name" value="EAL"/>
    <property type="match status" value="1"/>
</dbReference>
<dbReference type="InterPro" id="IPR043128">
    <property type="entry name" value="Rev_trsase/Diguanyl_cyclase"/>
</dbReference>
<dbReference type="InterPro" id="IPR003018">
    <property type="entry name" value="GAF"/>
</dbReference>
<dbReference type="EMBL" id="VHLH01000029">
    <property type="protein sequence ID" value="TPW26542.1"/>
    <property type="molecule type" value="Genomic_DNA"/>
</dbReference>
<dbReference type="InterPro" id="IPR000160">
    <property type="entry name" value="GGDEF_dom"/>
</dbReference>
<dbReference type="Pfam" id="PF00563">
    <property type="entry name" value="EAL"/>
    <property type="match status" value="1"/>
</dbReference>
<dbReference type="SMART" id="SM00065">
    <property type="entry name" value="GAF"/>
    <property type="match status" value="1"/>
</dbReference>
<dbReference type="Proteomes" id="UP000320314">
    <property type="component" value="Unassembled WGS sequence"/>
</dbReference>
<accession>A0A506TWX6</accession>
<dbReference type="SUPFAM" id="SSF55073">
    <property type="entry name" value="Nucleotide cyclase"/>
    <property type="match status" value="1"/>
</dbReference>
<dbReference type="Gene3D" id="3.30.450.40">
    <property type="match status" value="1"/>
</dbReference>
<dbReference type="AlphaFoldDB" id="A0A506TWX6"/>
<proteinExistence type="predicted"/>
<dbReference type="SUPFAM" id="SSF141868">
    <property type="entry name" value="EAL domain-like"/>
    <property type="match status" value="1"/>
</dbReference>
<evidence type="ECO:0000259" key="2">
    <source>
        <dbReference type="PROSITE" id="PS50887"/>
    </source>
</evidence>
<dbReference type="SUPFAM" id="SSF55781">
    <property type="entry name" value="GAF domain-like"/>
    <property type="match status" value="1"/>
</dbReference>
<dbReference type="InterPro" id="IPR001633">
    <property type="entry name" value="EAL_dom"/>
</dbReference>
<dbReference type="PROSITE" id="PS50887">
    <property type="entry name" value="GGDEF"/>
    <property type="match status" value="1"/>
</dbReference>
<gene>
    <name evidence="3" type="ORF">FJU11_14560</name>
</gene>
<dbReference type="PANTHER" id="PTHR44757">
    <property type="entry name" value="DIGUANYLATE CYCLASE DGCP"/>
    <property type="match status" value="1"/>
</dbReference>
<reference evidence="3 4" key="1">
    <citation type="submission" date="2019-06" db="EMBL/GenBank/DDBJ databases">
        <authorList>
            <person name="Li M."/>
        </authorList>
    </citation>
    <scope>NUCLEOTIDE SEQUENCE [LARGE SCALE GENOMIC DNA]</scope>
    <source>
        <strain evidence="3 4">BGMRC6574</strain>
    </source>
</reference>
<evidence type="ECO:0000259" key="1">
    <source>
        <dbReference type="PROSITE" id="PS50883"/>
    </source>
</evidence>
<sequence length="564" mass="62086">MDDIIELARSVFHIENISLSILYAEQQICHVESGTLNGDLPRPETFCQTTIQSDAVVIAEDARTDARFKDLPRVSGDAGIRFYAGAPLITPEGHRLGALCLLDTEPRVLNDRQLADLKRLAGLAMEHMNLVRAREEARYDALTGLLTRRSLIERMDAAIAAERRSAALLIDLDGFKDVNDSLGHAYGDLVLQTVVERLGRFKAEGRTVARLGGDEFVLFLDGAVDLFEAAGLADRILRALAEPIVINGHLVHVGGSIGLVVRTNEANALDLLGNADLAMYQAKLGGRGCYRMFEQTMRHNALERGNAILELQEAWEEGALELYYQPLVRLADGAWAGAEALLRWNYPYRGVLPPAVFLPVLERSHLAVPVGSWIIREACRQAAAWRKTYDPDFHVAVNLFEVQFRTGDLIKVVTGALAEHGLPTSALKLEITENILLTSDPGIVEQLHALKALGVGIAFDDFGTGFASLSALKDYPVTSLKIDKSFIANVTESEMDLSIVDALLHIAETFKLSVVAEGIEEEAQRDLIRGRLCEYAQGYLYNRPTTALSFEEAWTSQLQTRARG</sequence>
<dbReference type="SMART" id="SM00267">
    <property type="entry name" value="GGDEF"/>
    <property type="match status" value="1"/>
</dbReference>
<dbReference type="InterPro" id="IPR035919">
    <property type="entry name" value="EAL_sf"/>
</dbReference>
<keyword evidence="4" id="KW-1185">Reference proteome</keyword>
<dbReference type="NCBIfam" id="TIGR00254">
    <property type="entry name" value="GGDEF"/>
    <property type="match status" value="1"/>
</dbReference>
<protein>
    <submittedName>
        <fullName evidence="3">EAL domain-containing protein</fullName>
    </submittedName>
</protein>
<comment type="caution">
    <text evidence="3">The sequence shown here is derived from an EMBL/GenBank/DDBJ whole genome shotgun (WGS) entry which is preliminary data.</text>
</comment>
<dbReference type="InterPro" id="IPR029016">
    <property type="entry name" value="GAF-like_dom_sf"/>
</dbReference>
<dbReference type="Pfam" id="PF00990">
    <property type="entry name" value="GGDEF"/>
    <property type="match status" value="1"/>
</dbReference>
<dbReference type="InterPro" id="IPR052155">
    <property type="entry name" value="Biofilm_reg_signaling"/>
</dbReference>
<evidence type="ECO:0000313" key="3">
    <source>
        <dbReference type="EMBL" id="TPW26542.1"/>
    </source>
</evidence>
<dbReference type="Gene3D" id="3.30.70.270">
    <property type="match status" value="1"/>
</dbReference>
<feature type="domain" description="EAL" evidence="1">
    <location>
        <begin position="304"/>
        <end position="558"/>
    </location>
</feature>
<evidence type="ECO:0000313" key="4">
    <source>
        <dbReference type="Proteomes" id="UP000320314"/>
    </source>
</evidence>
<dbReference type="Gene3D" id="3.20.20.450">
    <property type="entry name" value="EAL domain"/>
    <property type="match status" value="1"/>
</dbReference>
<dbReference type="InterPro" id="IPR029787">
    <property type="entry name" value="Nucleotide_cyclase"/>
</dbReference>